<dbReference type="GO" id="GO:0046872">
    <property type="term" value="F:metal ion binding"/>
    <property type="evidence" value="ECO:0007669"/>
    <property type="project" value="UniProtKB-KW"/>
</dbReference>
<keyword evidence="4" id="KW-0862">Zinc</keyword>
<reference evidence="6" key="2">
    <citation type="submission" date="2019-06" db="EMBL/GenBank/DDBJ databases">
        <title>Genomics analysis of Aphanomyces spp. identifies a new class of oomycete effector associated with host adaptation.</title>
        <authorList>
            <person name="Gaulin E."/>
        </authorList>
    </citation>
    <scope>NUCLEOTIDE SEQUENCE</scope>
    <source>
        <strain evidence="6">CBS 578.67</strain>
    </source>
</reference>
<accession>A0A485KK66</accession>
<evidence type="ECO:0000256" key="4">
    <source>
        <dbReference type="ARBA" id="ARBA00022833"/>
    </source>
</evidence>
<evidence type="ECO:0000256" key="2">
    <source>
        <dbReference type="ARBA" id="ARBA00008429"/>
    </source>
</evidence>
<evidence type="ECO:0000259" key="5">
    <source>
        <dbReference type="SMART" id="SM00863"/>
    </source>
</evidence>
<dbReference type="Gene3D" id="3.30.980.10">
    <property type="entry name" value="Threonyl-trna Synthetase, Chain A, domain 2"/>
    <property type="match status" value="1"/>
</dbReference>
<dbReference type="Proteomes" id="UP000332933">
    <property type="component" value="Unassembled WGS sequence"/>
</dbReference>
<evidence type="ECO:0000256" key="3">
    <source>
        <dbReference type="ARBA" id="ARBA00022723"/>
    </source>
</evidence>
<dbReference type="InterPro" id="IPR018163">
    <property type="entry name" value="Thr/Ala-tRNA-synth_IIc_edit"/>
</dbReference>
<dbReference type="AlphaFoldDB" id="A0A485KK66"/>
<dbReference type="PANTHER" id="PTHR43462:SF1">
    <property type="entry name" value="ALANYL-TRNA EDITING PROTEIN AARSD1"/>
    <property type="match status" value="1"/>
</dbReference>
<dbReference type="GO" id="GO:0004812">
    <property type="term" value="F:aminoacyl-tRNA ligase activity"/>
    <property type="evidence" value="ECO:0007669"/>
    <property type="project" value="InterPro"/>
</dbReference>
<dbReference type="Gene3D" id="2.40.30.130">
    <property type="match status" value="1"/>
</dbReference>
<dbReference type="GO" id="GO:0005524">
    <property type="term" value="F:ATP binding"/>
    <property type="evidence" value="ECO:0007669"/>
    <property type="project" value="InterPro"/>
</dbReference>
<sequence length="394" mass="42465">MASAALGRLACQRNSFLKDISAKVVSCVRAVDAGSNDFDVVCDDSVLFPEGGGQPGDTGSLIFSNDFAKTVPVIKTFTQDGKCVLRTSQEMKVGDEVRMQVDWARRLDHMQQHSAQHLISAIAKKTLDLNTTTWSLGVSRCNVEFDSTAVSSAQLDALEAEVNDVIAAARPVSFHYKDADSDVRIVVIDGLDMNPCCGTHVQHTGQLQAIKFLHSEVARGCTRVWFLAGRRVLTEFASMFERERQATKLWSCPPEEHIERLQKLLQAQSIAAKESKAVRLELAELLAARLATECTDTHVAVLHRADGDAAFLQAVAAAFNARVADKVLFVTAGATTGEGFFLLTGPEAFVTAHGKTVAAQLEGKGGGRKGVFQGKAKALANVPAVHAFLQATQK</sequence>
<organism evidence="7 8">
    <name type="scientific">Aphanomyces stellatus</name>
    <dbReference type="NCBI Taxonomy" id="120398"/>
    <lineage>
        <taxon>Eukaryota</taxon>
        <taxon>Sar</taxon>
        <taxon>Stramenopiles</taxon>
        <taxon>Oomycota</taxon>
        <taxon>Saprolegniomycetes</taxon>
        <taxon>Saprolegniales</taxon>
        <taxon>Verrucalvaceae</taxon>
        <taxon>Aphanomyces</taxon>
    </lineage>
</organism>
<evidence type="ECO:0000256" key="1">
    <source>
        <dbReference type="ARBA" id="ARBA00001947"/>
    </source>
</evidence>
<dbReference type="InterPro" id="IPR051335">
    <property type="entry name" value="Alanyl-tRNA_Editing_Enzymes"/>
</dbReference>
<comment type="similarity">
    <text evidence="2">Belongs to the class-II aminoacyl-tRNA synthetase family. Alax-L subfamily.</text>
</comment>
<dbReference type="EMBL" id="VJMH01005102">
    <property type="protein sequence ID" value="KAF0701087.1"/>
    <property type="molecule type" value="Genomic_DNA"/>
</dbReference>
<evidence type="ECO:0000313" key="7">
    <source>
        <dbReference type="EMBL" id="VFT85270.1"/>
    </source>
</evidence>
<proteinExistence type="inferred from homology"/>
<dbReference type="OrthoDB" id="288942at2759"/>
<reference evidence="7 8" key="1">
    <citation type="submission" date="2019-03" db="EMBL/GenBank/DDBJ databases">
        <authorList>
            <person name="Gaulin E."/>
            <person name="Dumas B."/>
        </authorList>
    </citation>
    <scope>NUCLEOTIDE SEQUENCE [LARGE SCALE GENOMIC DNA]</scope>
    <source>
        <strain evidence="7">CBS 568.67</strain>
    </source>
</reference>
<gene>
    <name evidence="7" type="primary">Aste57867_8384</name>
    <name evidence="6" type="ORF">As57867_008352</name>
    <name evidence="7" type="ORF">ASTE57867_8384</name>
</gene>
<keyword evidence="3" id="KW-0479">Metal-binding</keyword>
<dbReference type="Pfam" id="PF07973">
    <property type="entry name" value="tRNA_SAD"/>
    <property type="match status" value="1"/>
</dbReference>
<evidence type="ECO:0000313" key="6">
    <source>
        <dbReference type="EMBL" id="KAF0701087.1"/>
    </source>
</evidence>
<dbReference type="EMBL" id="CAADRA010005123">
    <property type="protein sequence ID" value="VFT85270.1"/>
    <property type="molecule type" value="Genomic_DNA"/>
</dbReference>
<protein>
    <submittedName>
        <fullName evidence="7">Aste57867_8384 protein</fullName>
    </submittedName>
</protein>
<feature type="domain" description="Threonyl/alanyl tRNA synthetase SAD" evidence="5">
    <location>
        <begin position="183"/>
        <end position="225"/>
    </location>
</feature>
<dbReference type="SUPFAM" id="SSF50447">
    <property type="entry name" value="Translation proteins"/>
    <property type="match status" value="1"/>
</dbReference>
<dbReference type="GO" id="GO:0002196">
    <property type="term" value="F:Ser-tRNA(Ala) deacylase activity"/>
    <property type="evidence" value="ECO:0007669"/>
    <property type="project" value="TreeGrafter"/>
</dbReference>
<dbReference type="SMART" id="SM00863">
    <property type="entry name" value="tRNA_SAD"/>
    <property type="match status" value="1"/>
</dbReference>
<dbReference type="InterPro" id="IPR009000">
    <property type="entry name" value="Transl_B-barrel_sf"/>
</dbReference>
<dbReference type="GO" id="GO:0043039">
    <property type="term" value="P:tRNA aminoacylation"/>
    <property type="evidence" value="ECO:0007669"/>
    <property type="project" value="InterPro"/>
</dbReference>
<dbReference type="PANTHER" id="PTHR43462">
    <property type="entry name" value="ALANYL-TRNA EDITING PROTEIN"/>
    <property type="match status" value="1"/>
</dbReference>
<keyword evidence="8" id="KW-1185">Reference proteome</keyword>
<name>A0A485KK66_9STRA</name>
<dbReference type="InterPro" id="IPR012947">
    <property type="entry name" value="tRNA_SAD"/>
</dbReference>
<dbReference type="SUPFAM" id="SSF55186">
    <property type="entry name" value="ThrRS/AlaRS common domain"/>
    <property type="match status" value="1"/>
</dbReference>
<comment type="cofactor">
    <cofactor evidence="1">
        <name>Zn(2+)</name>
        <dbReference type="ChEBI" id="CHEBI:29105"/>
    </cofactor>
</comment>
<evidence type="ECO:0000313" key="8">
    <source>
        <dbReference type="Proteomes" id="UP000332933"/>
    </source>
</evidence>